<dbReference type="InterPro" id="IPR002347">
    <property type="entry name" value="SDR_fam"/>
</dbReference>
<evidence type="ECO:0000259" key="3">
    <source>
        <dbReference type="SMART" id="SM00822"/>
    </source>
</evidence>
<accession>U2Y9T1</accession>
<dbReference type="InterPro" id="IPR020904">
    <property type="entry name" value="Sc_DH/Rdtase_CS"/>
</dbReference>
<proteinExistence type="inferred from homology"/>
<feature type="domain" description="Ketoreductase" evidence="3">
    <location>
        <begin position="7"/>
        <end position="194"/>
    </location>
</feature>
<evidence type="ECO:0000313" key="4">
    <source>
        <dbReference type="EMBL" id="GAD50096.1"/>
    </source>
</evidence>
<dbReference type="NCBIfam" id="NF005559">
    <property type="entry name" value="PRK07231.1"/>
    <property type="match status" value="1"/>
</dbReference>
<dbReference type="SMART" id="SM00822">
    <property type="entry name" value="PKS_KR"/>
    <property type="match status" value="1"/>
</dbReference>
<dbReference type="GO" id="GO:0016616">
    <property type="term" value="F:oxidoreductase activity, acting on the CH-OH group of donors, NAD or NADP as acceptor"/>
    <property type="evidence" value="ECO:0007669"/>
    <property type="project" value="TreeGrafter"/>
</dbReference>
<dbReference type="PRINTS" id="PR00081">
    <property type="entry name" value="GDHRDH"/>
</dbReference>
<dbReference type="PROSITE" id="PS00061">
    <property type="entry name" value="ADH_SHORT"/>
    <property type="match status" value="1"/>
</dbReference>
<keyword evidence="5" id="KW-1185">Reference proteome</keyword>
<gene>
    <name evidence="4" type="ORF">NT2_07_00960</name>
</gene>
<evidence type="ECO:0000313" key="5">
    <source>
        <dbReference type="Proteomes" id="UP000016568"/>
    </source>
</evidence>
<dbReference type="RefSeq" id="WP_021690914.1">
    <property type="nucleotide sequence ID" value="NZ_BASZ01000007.1"/>
</dbReference>
<dbReference type="eggNOG" id="COG1028">
    <property type="taxonomic scope" value="Bacteria"/>
</dbReference>
<dbReference type="Proteomes" id="UP000016568">
    <property type="component" value="Unassembled WGS sequence"/>
</dbReference>
<organism evidence="4 5">
    <name type="scientific">Caenibius tardaugens NBRC 16725</name>
    <dbReference type="NCBI Taxonomy" id="1219035"/>
    <lineage>
        <taxon>Bacteria</taxon>
        <taxon>Pseudomonadati</taxon>
        <taxon>Pseudomonadota</taxon>
        <taxon>Alphaproteobacteria</taxon>
        <taxon>Sphingomonadales</taxon>
        <taxon>Erythrobacteraceae</taxon>
        <taxon>Caenibius</taxon>
    </lineage>
</organism>
<dbReference type="EMBL" id="BASZ01000007">
    <property type="protein sequence ID" value="GAD50096.1"/>
    <property type="molecule type" value="Genomic_DNA"/>
</dbReference>
<dbReference type="InterPro" id="IPR036291">
    <property type="entry name" value="NAD(P)-bd_dom_sf"/>
</dbReference>
<reference evidence="4 5" key="1">
    <citation type="submission" date="2013-09" db="EMBL/GenBank/DDBJ databases">
        <title>Whole genome shotgun sequence of Novosphingobium tardaugens NBRC 16725.</title>
        <authorList>
            <person name="Isaki S."/>
            <person name="Hosoyama A."/>
            <person name="Tsuchikane K."/>
            <person name="Katsumata H."/>
            <person name="Ando Y."/>
            <person name="Yamazaki S."/>
            <person name="Fujita N."/>
        </authorList>
    </citation>
    <scope>NUCLEOTIDE SEQUENCE [LARGE SCALE GENOMIC DNA]</scope>
    <source>
        <strain evidence="4 5">NBRC 16725</strain>
    </source>
</reference>
<dbReference type="PRINTS" id="PR00080">
    <property type="entry name" value="SDRFAMILY"/>
</dbReference>
<sequence length="253" mass="26381">MIETHRKTHIVTGAASAGGLGFATARLLAREGHAVYLTDLDGEAAQARAAELNGEGLTVTGLAQDVTDPAGWQALVDRVKGDTGQIDGLVNNAGIAVLRWTPDLDPESWDRQIDVNLKSVYLGCRAVLPVMEAQASGAIVNLSSVAGLVGIPGASAYAASKGGVRLYSKSIALEVAGKGIRVNSVHPGVIWTDMQKVAIADNPDQYDAINASIPMQRMGEPDDIGNMIAFLLSDRATYITGGEFVVDGGLTAQ</sequence>
<dbReference type="OrthoDB" id="5457012at2"/>
<dbReference type="Gene3D" id="3.40.50.720">
    <property type="entry name" value="NAD(P)-binding Rossmann-like Domain"/>
    <property type="match status" value="1"/>
</dbReference>
<keyword evidence="2" id="KW-0560">Oxidoreductase</keyword>
<evidence type="ECO:0000256" key="2">
    <source>
        <dbReference type="ARBA" id="ARBA00023002"/>
    </source>
</evidence>
<dbReference type="PANTHER" id="PTHR42760:SF133">
    <property type="entry name" value="3-OXOACYL-[ACYL-CARRIER-PROTEIN] REDUCTASE"/>
    <property type="match status" value="1"/>
</dbReference>
<dbReference type="InterPro" id="IPR057326">
    <property type="entry name" value="KR_dom"/>
</dbReference>
<comment type="caution">
    <text evidence="4">The sequence shown here is derived from an EMBL/GenBank/DDBJ whole genome shotgun (WGS) entry which is preliminary data.</text>
</comment>
<dbReference type="SUPFAM" id="SSF51735">
    <property type="entry name" value="NAD(P)-binding Rossmann-fold domains"/>
    <property type="match status" value="1"/>
</dbReference>
<dbReference type="CDD" id="cd05233">
    <property type="entry name" value="SDR_c"/>
    <property type="match status" value="1"/>
</dbReference>
<name>U2Y9T1_9SPHN</name>
<evidence type="ECO:0000256" key="1">
    <source>
        <dbReference type="ARBA" id="ARBA00006484"/>
    </source>
</evidence>
<dbReference type="AlphaFoldDB" id="U2Y9T1"/>
<dbReference type="PANTHER" id="PTHR42760">
    <property type="entry name" value="SHORT-CHAIN DEHYDROGENASES/REDUCTASES FAMILY MEMBER"/>
    <property type="match status" value="1"/>
</dbReference>
<dbReference type="KEGG" id="ntd:EGO55_06285"/>
<dbReference type="FunFam" id="3.40.50.720:FF:000084">
    <property type="entry name" value="Short-chain dehydrogenase reductase"/>
    <property type="match status" value="1"/>
</dbReference>
<comment type="similarity">
    <text evidence="1">Belongs to the short-chain dehydrogenases/reductases (SDR) family.</text>
</comment>
<protein>
    <submittedName>
        <fullName evidence="4">Putative cyclopentanol dehydrogenase</fullName>
    </submittedName>
</protein>
<dbReference type="Pfam" id="PF13561">
    <property type="entry name" value="adh_short_C2"/>
    <property type="match status" value="1"/>
</dbReference>